<protein>
    <submittedName>
        <fullName evidence="5">Outer membrane biogenesis protein BamB</fullName>
    </submittedName>
</protein>
<evidence type="ECO:0000313" key="5">
    <source>
        <dbReference type="EMBL" id="QDU81649.1"/>
    </source>
</evidence>
<dbReference type="SMART" id="SM00564">
    <property type="entry name" value="PQQ"/>
    <property type="match status" value="4"/>
</dbReference>
<feature type="domain" description="Pyrrolo-quinoline quinone repeat" evidence="3">
    <location>
        <begin position="585"/>
        <end position="679"/>
    </location>
</feature>
<dbReference type="InterPro" id="IPR018391">
    <property type="entry name" value="PQQ_b-propeller_rpt"/>
</dbReference>
<dbReference type="PANTHER" id="PTHR34512">
    <property type="entry name" value="CELL SURFACE PROTEIN"/>
    <property type="match status" value="1"/>
</dbReference>
<dbReference type="PANTHER" id="PTHR34512:SF30">
    <property type="entry name" value="OUTER MEMBRANE PROTEIN ASSEMBLY FACTOR BAMB"/>
    <property type="match status" value="1"/>
</dbReference>
<dbReference type="InterPro" id="IPR011047">
    <property type="entry name" value="Quinoprotein_ADH-like_sf"/>
</dbReference>
<evidence type="ECO:0000259" key="4">
    <source>
        <dbReference type="Pfam" id="PF13649"/>
    </source>
</evidence>
<dbReference type="Pfam" id="PF13649">
    <property type="entry name" value="Methyltransf_25"/>
    <property type="match status" value="1"/>
</dbReference>
<dbReference type="Proteomes" id="UP000317178">
    <property type="component" value="Chromosome"/>
</dbReference>
<dbReference type="InterPro" id="IPR041698">
    <property type="entry name" value="Methyltransf_25"/>
</dbReference>
<reference evidence="5 6" key="1">
    <citation type="submission" date="2019-02" db="EMBL/GenBank/DDBJ databases">
        <title>Deep-cultivation of Planctomycetes and their phenomic and genomic characterization uncovers novel biology.</title>
        <authorList>
            <person name="Wiegand S."/>
            <person name="Jogler M."/>
            <person name="Boedeker C."/>
            <person name="Pinto D."/>
            <person name="Vollmers J."/>
            <person name="Rivas-Marin E."/>
            <person name="Kohn T."/>
            <person name="Peeters S.H."/>
            <person name="Heuer A."/>
            <person name="Rast P."/>
            <person name="Oberbeckmann S."/>
            <person name="Bunk B."/>
            <person name="Jeske O."/>
            <person name="Meyerdierks A."/>
            <person name="Storesund J.E."/>
            <person name="Kallscheuer N."/>
            <person name="Luecker S."/>
            <person name="Lage O.M."/>
            <person name="Pohl T."/>
            <person name="Merkel B.J."/>
            <person name="Hornburger P."/>
            <person name="Mueller R.-W."/>
            <person name="Bruemmer F."/>
            <person name="Labrenz M."/>
            <person name="Spormann A.M."/>
            <person name="Op den Camp H."/>
            <person name="Overmann J."/>
            <person name="Amann R."/>
            <person name="Jetten M.S.M."/>
            <person name="Mascher T."/>
            <person name="Medema M.H."/>
            <person name="Devos D.P."/>
            <person name="Kaster A.-K."/>
            <person name="Ovreas L."/>
            <person name="Rohde M."/>
            <person name="Galperin M.Y."/>
            <person name="Jogler C."/>
        </authorList>
    </citation>
    <scope>NUCLEOTIDE SEQUENCE [LARGE SCALE GENOMIC DNA]</scope>
    <source>
        <strain evidence="5 6">Pla110</strain>
    </source>
</reference>
<evidence type="ECO:0000313" key="6">
    <source>
        <dbReference type="Proteomes" id="UP000317178"/>
    </source>
</evidence>
<evidence type="ECO:0000256" key="1">
    <source>
        <dbReference type="SAM" id="MobiDB-lite"/>
    </source>
</evidence>
<evidence type="ECO:0000256" key="2">
    <source>
        <dbReference type="SAM" id="Phobius"/>
    </source>
</evidence>
<name>A0A518CQZ9_9PLAN</name>
<feature type="transmembrane region" description="Helical" evidence="2">
    <location>
        <begin position="36"/>
        <end position="57"/>
    </location>
</feature>
<keyword evidence="6" id="KW-1185">Reference proteome</keyword>
<dbReference type="InterPro" id="IPR002372">
    <property type="entry name" value="PQQ_rpt_dom"/>
</dbReference>
<keyword evidence="2" id="KW-0812">Transmembrane</keyword>
<dbReference type="AlphaFoldDB" id="A0A518CQZ9"/>
<dbReference type="SUPFAM" id="SSF53335">
    <property type="entry name" value="S-adenosyl-L-methionine-dependent methyltransferases"/>
    <property type="match status" value="1"/>
</dbReference>
<keyword evidence="2" id="KW-0472">Membrane</keyword>
<dbReference type="CDD" id="cd02440">
    <property type="entry name" value="AdoMet_MTases"/>
    <property type="match status" value="1"/>
</dbReference>
<dbReference type="InterPro" id="IPR029063">
    <property type="entry name" value="SAM-dependent_MTases_sf"/>
</dbReference>
<proteinExistence type="predicted"/>
<evidence type="ECO:0000259" key="3">
    <source>
        <dbReference type="Pfam" id="PF13360"/>
    </source>
</evidence>
<dbReference type="KEGG" id="plon:Pla110_33930"/>
<dbReference type="Pfam" id="PF13360">
    <property type="entry name" value="PQQ_2"/>
    <property type="match status" value="2"/>
</dbReference>
<gene>
    <name evidence="5" type="ORF">Pla110_33930</name>
</gene>
<dbReference type="Gene3D" id="2.130.10.10">
    <property type="entry name" value="YVTN repeat-like/Quinoprotein amine dehydrogenase"/>
    <property type="match status" value="2"/>
</dbReference>
<feature type="domain" description="Methyltransferase" evidence="4">
    <location>
        <begin position="199"/>
        <end position="291"/>
    </location>
</feature>
<sequence length="778" mass="86896">MRRKNRMTHMNSNTTNNIENQSRAITRTETLQSLRLLRTIFTLLTAMLLLAGMAVLASGNEPEEVAQKVLTGPFVQMTAPGDALVSWQTRLPADSYLEMMPEGGSLKKVPTTSAGTKHQTTLADLDMTTKYQFQIIGKTNEGQKFVSELFKFDPTLDYLPAASPKVDLFETDELTPVYQNAAAEMLKTIQTHKGYAVVLGAGTGRLIAELINQSDLHVVVVEQDMDKVQAIRRMFDDAGVYGARVTVHHQEQEQLPFGPWFANLVISESAFESVSLPEWSSEIFRILRPAGGAVCLGQLQSGESDEERASQLTKFNEWLGNLPAEQGQVATAESDVLLASYTRGKLPESGEWTHMYGHPDNSSCSKDGVIGGKMSVLWWGRPGSRPMPDRGGRNPAPVSANGRMYVQGDRTLFGMDAYNGTILWTKQIPTMRRANMPRDGSNMVATDDYLYLAVDSDCFMFDGQTGELTATYQVERKEGDVAYNWGYLGVVNNLLLGTATSRGAQYMGDNGEWFEDYEAASVSRVTSDNFTARDATTGEKRWTYEDGKIMNSTITIDGENVYFVESRNPAAIDEQVSRLLDQVQQHQYLVALDLETGEIKWEKSYDFSKCEFMTYLSHTNDTLLVTGTDQNKSFHTYAFDARNGYELWQHSEEAKKKHHSGHLAHPVLIGDKLYHNKQTVELRTGNVLETDDFDWHGCGVMTGSNNMLFRRFEYHGMYDLETQERTQFMGVRSGCWLSLIPSGGVLLAPETGSGCFCEHALQTSMAFYPVKQVTALEK</sequence>
<dbReference type="InterPro" id="IPR015943">
    <property type="entry name" value="WD40/YVTN_repeat-like_dom_sf"/>
</dbReference>
<keyword evidence="2" id="KW-1133">Transmembrane helix</keyword>
<organism evidence="5 6">
    <name type="scientific">Polystyrenella longa</name>
    <dbReference type="NCBI Taxonomy" id="2528007"/>
    <lineage>
        <taxon>Bacteria</taxon>
        <taxon>Pseudomonadati</taxon>
        <taxon>Planctomycetota</taxon>
        <taxon>Planctomycetia</taxon>
        <taxon>Planctomycetales</taxon>
        <taxon>Planctomycetaceae</taxon>
        <taxon>Polystyrenella</taxon>
    </lineage>
</organism>
<feature type="domain" description="Pyrrolo-quinoline quinone repeat" evidence="3">
    <location>
        <begin position="396"/>
        <end position="568"/>
    </location>
</feature>
<dbReference type="EMBL" id="CP036281">
    <property type="protein sequence ID" value="QDU81649.1"/>
    <property type="molecule type" value="Genomic_DNA"/>
</dbReference>
<feature type="region of interest" description="Disordered" evidence="1">
    <location>
        <begin position="382"/>
        <end position="401"/>
    </location>
</feature>
<dbReference type="Gene3D" id="3.40.50.150">
    <property type="entry name" value="Vaccinia Virus protein VP39"/>
    <property type="match status" value="1"/>
</dbReference>
<dbReference type="OrthoDB" id="247003at2"/>
<accession>A0A518CQZ9</accession>
<dbReference type="SUPFAM" id="SSF50998">
    <property type="entry name" value="Quinoprotein alcohol dehydrogenase-like"/>
    <property type="match status" value="1"/>
</dbReference>